<protein>
    <submittedName>
        <fullName evidence="1">Uncharacterized protein</fullName>
    </submittedName>
</protein>
<proteinExistence type="predicted"/>
<dbReference type="EMBL" id="JAFBFH010000014">
    <property type="protein sequence ID" value="MBM7715337.1"/>
    <property type="molecule type" value="Genomic_DNA"/>
</dbReference>
<keyword evidence="2" id="KW-1185">Reference proteome</keyword>
<sequence length="82" mass="9641">MGNNYCFLELNLISTDWGEANLNPMVRCYGLKKDRKAKCKSCLFYTKDTCKFGYPSEHSGEYRACLRYKNKARKDELLNDRI</sequence>
<evidence type="ECO:0000313" key="2">
    <source>
        <dbReference type="Proteomes" id="UP000823485"/>
    </source>
</evidence>
<accession>A0ABS2R6S2</accession>
<comment type="caution">
    <text evidence="1">The sequence shown here is derived from an EMBL/GenBank/DDBJ whole genome shotgun (WGS) entry which is preliminary data.</text>
</comment>
<gene>
    <name evidence="1" type="ORF">JOC94_002324</name>
</gene>
<reference evidence="1 2" key="1">
    <citation type="submission" date="2021-01" db="EMBL/GenBank/DDBJ databases">
        <title>Genomic Encyclopedia of Type Strains, Phase IV (KMG-IV): sequencing the most valuable type-strain genomes for metagenomic binning, comparative biology and taxonomic classification.</title>
        <authorList>
            <person name="Goeker M."/>
        </authorList>
    </citation>
    <scope>NUCLEOTIDE SEQUENCE [LARGE SCALE GENOMIC DNA]</scope>
    <source>
        <strain evidence="1 2">DSM 105453</strain>
    </source>
</reference>
<evidence type="ECO:0000313" key="1">
    <source>
        <dbReference type="EMBL" id="MBM7715337.1"/>
    </source>
</evidence>
<dbReference type="Proteomes" id="UP000823485">
    <property type="component" value="Unassembled WGS sequence"/>
</dbReference>
<organism evidence="1 2">
    <name type="scientific">Siminovitchia thermophila</name>
    <dbReference type="NCBI Taxonomy" id="1245522"/>
    <lineage>
        <taxon>Bacteria</taxon>
        <taxon>Bacillati</taxon>
        <taxon>Bacillota</taxon>
        <taxon>Bacilli</taxon>
        <taxon>Bacillales</taxon>
        <taxon>Bacillaceae</taxon>
        <taxon>Siminovitchia</taxon>
    </lineage>
</organism>
<name>A0ABS2R6S2_9BACI</name>